<evidence type="ECO:0000313" key="8">
    <source>
        <dbReference type="Proteomes" id="UP000054558"/>
    </source>
</evidence>
<accession>A0A1Y1HT63</accession>
<evidence type="ECO:0000256" key="4">
    <source>
        <dbReference type="SAM" id="MobiDB-lite"/>
    </source>
</evidence>
<dbReference type="AlphaFoldDB" id="A0A1Y1HT63"/>
<dbReference type="GO" id="GO:0005794">
    <property type="term" value="C:Golgi apparatus"/>
    <property type="evidence" value="ECO:0007669"/>
    <property type="project" value="UniProtKB-ARBA"/>
</dbReference>
<gene>
    <name evidence="7" type="ORF">KFL_000910340</name>
</gene>
<protein>
    <submittedName>
        <fullName evidence="7">Glycosyltransferase family 61 protein</fullName>
    </submittedName>
</protein>
<name>A0A1Y1HT63_KLENI</name>
<feature type="region of interest" description="Disordered" evidence="4">
    <location>
        <begin position="448"/>
        <end position="469"/>
    </location>
</feature>
<dbReference type="InterPro" id="IPR049625">
    <property type="entry name" value="Glyco_transf_61_cat"/>
</dbReference>
<dbReference type="OrthoDB" id="529273at2759"/>
<organism evidence="7 8">
    <name type="scientific">Klebsormidium nitens</name>
    <name type="common">Green alga</name>
    <name type="synonym">Ulothrix nitens</name>
    <dbReference type="NCBI Taxonomy" id="105231"/>
    <lineage>
        <taxon>Eukaryota</taxon>
        <taxon>Viridiplantae</taxon>
        <taxon>Streptophyta</taxon>
        <taxon>Klebsormidiophyceae</taxon>
        <taxon>Klebsormidiales</taxon>
        <taxon>Klebsormidiaceae</taxon>
        <taxon>Klebsormidium</taxon>
    </lineage>
</organism>
<keyword evidence="1" id="KW-0328">Glycosyltransferase</keyword>
<keyword evidence="8" id="KW-1185">Reference proteome</keyword>
<evidence type="ECO:0000256" key="2">
    <source>
        <dbReference type="ARBA" id="ARBA00022679"/>
    </source>
</evidence>
<keyword evidence="3" id="KW-0325">Glycoprotein</keyword>
<proteinExistence type="predicted"/>
<evidence type="ECO:0000256" key="1">
    <source>
        <dbReference type="ARBA" id="ARBA00022676"/>
    </source>
</evidence>
<keyword evidence="5" id="KW-0472">Membrane</keyword>
<feature type="compositionally biased region" description="Polar residues" evidence="4">
    <location>
        <begin position="76"/>
        <end position="102"/>
    </location>
</feature>
<dbReference type="PANTHER" id="PTHR20961">
    <property type="entry name" value="GLYCOSYLTRANSFERASE"/>
    <property type="match status" value="1"/>
</dbReference>
<feature type="transmembrane region" description="Helical" evidence="5">
    <location>
        <begin position="12"/>
        <end position="34"/>
    </location>
</feature>
<dbReference type="Pfam" id="PF04577">
    <property type="entry name" value="Glyco_transf_61"/>
    <property type="match status" value="1"/>
</dbReference>
<evidence type="ECO:0000256" key="5">
    <source>
        <dbReference type="SAM" id="Phobius"/>
    </source>
</evidence>
<keyword evidence="5" id="KW-1133">Transmembrane helix</keyword>
<dbReference type="EMBL" id="DF237040">
    <property type="protein sequence ID" value="GAQ81815.1"/>
    <property type="molecule type" value="Genomic_DNA"/>
</dbReference>
<keyword evidence="5" id="KW-0812">Transmembrane</keyword>
<reference evidence="7 8" key="1">
    <citation type="journal article" date="2014" name="Nat. Commun.">
        <title>Klebsormidium flaccidum genome reveals primary factors for plant terrestrial adaptation.</title>
        <authorList>
            <person name="Hori K."/>
            <person name="Maruyama F."/>
            <person name="Fujisawa T."/>
            <person name="Togashi T."/>
            <person name="Yamamoto N."/>
            <person name="Seo M."/>
            <person name="Sato S."/>
            <person name="Yamada T."/>
            <person name="Mori H."/>
            <person name="Tajima N."/>
            <person name="Moriyama T."/>
            <person name="Ikeuchi M."/>
            <person name="Watanabe M."/>
            <person name="Wada H."/>
            <person name="Kobayashi K."/>
            <person name="Saito M."/>
            <person name="Masuda T."/>
            <person name="Sasaki-Sekimoto Y."/>
            <person name="Mashiguchi K."/>
            <person name="Awai K."/>
            <person name="Shimojima M."/>
            <person name="Masuda S."/>
            <person name="Iwai M."/>
            <person name="Nobusawa T."/>
            <person name="Narise T."/>
            <person name="Kondo S."/>
            <person name="Saito H."/>
            <person name="Sato R."/>
            <person name="Murakawa M."/>
            <person name="Ihara Y."/>
            <person name="Oshima-Yamada Y."/>
            <person name="Ohtaka K."/>
            <person name="Satoh M."/>
            <person name="Sonobe K."/>
            <person name="Ishii M."/>
            <person name="Ohtani R."/>
            <person name="Kanamori-Sato M."/>
            <person name="Honoki R."/>
            <person name="Miyazaki D."/>
            <person name="Mochizuki H."/>
            <person name="Umetsu J."/>
            <person name="Higashi K."/>
            <person name="Shibata D."/>
            <person name="Kamiya Y."/>
            <person name="Sato N."/>
            <person name="Nakamura Y."/>
            <person name="Tabata S."/>
            <person name="Ida S."/>
            <person name="Kurokawa K."/>
            <person name="Ohta H."/>
        </authorList>
    </citation>
    <scope>NUCLEOTIDE SEQUENCE [LARGE SCALE GENOMIC DNA]</scope>
    <source>
        <strain evidence="7 8">NIES-2285</strain>
    </source>
</reference>
<feature type="region of interest" description="Disordered" evidence="4">
    <location>
        <begin position="67"/>
        <end position="166"/>
    </location>
</feature>
<dbReference type="PANTHER" id="PTHR20961:SF124">
    <property type="entry name" value="GLYCOSYLTRANSFERASE"/>
    <property type="match status" value="1"/>
</dbReference>
<evidence type="ECO:0000259" key="6">
    <source>
        <dbReference type="Pfam" id="PF04577"/>
    </source>
</evidence>
<sequence length="851" mass="94854">MELPGFLKGRGVVYVLVVTLSLLIYIGLTGLYGLGPLAPLDDEDEWTAYSIEISALLPTVQQTARRATPEELVASGQATLPQRSEPQIRVNPSSSQPQSRGTDTGGAQEGTSVKLQKRYKLSVGGKRAEVKRRPRGNHAGAEIGRGKEEEPQKPPPVQEEDPLTPSDRMLLEKNGVWEGIRLGVSIGYDPPVWQGEPPEFPVVSPGLDDPRQFIFECNRSNPRSDVCTVRGNVQLYADSKTFQMFATGKNPPTGILSVTPYARKAKGEVAPGSTTTLELTSYGLKTDADVARELANCNRNVSVPGVVFSIGGKADNYYYALEDTLVPLILTSFKYDREVVFLLLDWHEWWLEHFRGVLKTLSKYPPILIGGPGVETERDQEHARVKDWVRSGSASVEGEEVGHIGVEEGVKGAEHGGDDPRAVFEKPADLLPLLTRRRKALGLEGLPEGLGAGLEKSGQGLEKPGQGLEERDRALSAGLERVNLWEDSELEDEEDGRGEDKTFFRKLLQLWTWQKKDVAANKTESGLGAGQRTVPVDESVTRGSKRTRGSWEWAPIPGAKERRAAVQAEVWPELNTHDRNIYCFPELVIGLTTHGNLRVNPILPPFVSGAQFSDRWKALVHPGYGFSEEDEALLPVVKSARLRPEPRTHRNRPKLGLALRSGPERRIINEEAFIYYAKAIGFDVVLIPEYASIEELFQWMQGLDVFAGVHNSMLANFLFMRAGSVLLQIVPFSIDWHADHHYGQGAVAKGLKYIEYEGSWWESSLSKAYRFDDDVRRDPDAVYQKQGYLAWRDIYMGQSLWLENSKAILALRCAKRYLLQKANGTAEDPPVPEYVRGNFYFEWGEMDPNLN</sequence>
<dbReference type="Proteomes" id="UP000054558">
    <property type="component" value="Unassembled WGS sequence"/>
</dbReference>
<dbReference type="GO" id="GO:0016763">
    <property type="term" value="F:pentosyltransferase activity"/>
    <property type="evidence" value="ECO:0007669"/>
    <property type="project" value="UniProtKB-ARBA"/>
</dbReference>
<keyword evidence="2 7" id="KW-0808">Transferase</keyword>
<feature type="domain" description="Glycosyltransferase 61 catalytic" evidence="6">
    <location>
        <begin position="621"/>
        <end position="726"/>
    </location>
</feature>
<evidence type="ECO:0000256" key="3">
    <source>
        <dbReference type="ARBA" id="ARBA00023180"/>
    </source>
</evidence>
<dbReference type="GO" id="GO:0016757">
    <property type="term" value="F:glycosyltransferase activity"/>
    <property type="evidence" value="ECO:0000318"/>
    <property type="project" value="GO_Central"/>
</dbReference>
<evidence type="ECO:0000313" key="7">
    <source>
        <dbReference type="EMBL" id="GAQ81815.1"/>
    </source>
</evidence>
<dbReference type="InterPro" id="IPR007657">
    <property type="entry name" value="Glycosyltransferase_61"/>
</dbReference>
<feature type="region of interest" description="Disordered" evidence="4">
    <location>
        <begin position="524"/>
        <end position="549"/>
    </location>
</feature>